<evidence type="ECO:0000259" key="1">
    <source>
        <dbReference type="Pfam" id="PF01850"/>
    </source>
</evidence>
<proteinExistence type="predicted"/>
<dbReference type="Proteomes" id="UP000001037">
    <property type="component" value="Chromosome"/>
</dbReference>
<reference evidence="2 3" key="1">
    <citation type="journal article" date="2011" name="Stand. Genomic Sci.">
        <title>Complete genome sequence of the hyperthermophilic chemolithoautotroph Pyrolobus fumarii type strain (1A).</title>
        <authorList>
            <person name="Anderson I."/>
            <person name="Goker M."/>
            <person name="Nolan M."/>
            <person name="Lucas S."/>
            <person name="Hammon N."/>
            <person name="Deshpande S."/>
            <person name="Cheng J.F."/>
            <person name="Tapia R."/>
            <person name="Han C."/>
            <person name="Goodwin L."/>
            <person name="Pitluck S."/>
            <person name="Huntemann M."/>
            <person name="Liolios K."/>
            <person name="Ivanova N."/>
            <person name="Pagani I."/>
            <person name="Mavromatis K."/>
            <person name="Ovchinikova G."/>
            <person name="Pati A."/>
            <person name="Chen A."/>
            <person name="Palaniappan K."/>
            <person name="Land M."/>
            <person name="Hauser L."/>
            <person name="Brambilla E.M."/>
            <person name="Huber H."/>
            <person name="Yasawong M."/>
            <person name="Rohde M."/>
            <person name="Spring S."/>
            <person name="Abt B."/>
            <person name="Sikorski J."/>
            <person name="Wirth R."/>
            <person name="Detter J.C."/>
            <person name="Woyke T."/>
            <person name="Bristow J."/>
            <person name="Eisen J.A."/>
            <person name="Markowitz V."/>
            <person name="Hugenholtz P."/>
            <person name="Kyrpides N.C."/>
            <person name="Klenk H.P."/>
            <person name="Lapidus A."/>
        </authorList>
    </citation>
    <scope>NUCLEOTIDE SEQUENCE [LARGE SCALE GENOMIC DNA]</scope>
    <source>
        <strain evidence="3">DSM 11204 / 1A</strain>
    </source>
</reference>
<dbReference type="Gene3D" id="3.40.50.1010">
    <property type="entry name" value="5'-nuclease"/>
    <property type="match status" value="1"/>
</dbReference>
<dbReference type="PANTHER" id="PTHR42188:SF1">
    <property type="entry name" value="23S RRNA-SPECIFIC ENDONUCLEASE VAPC20"/>
    <property type="match status" value="1"/>
</dbReference>
<dbReference type="SUPFAM" id="SSF88723">
    <property type="entry name" value="PIN domain-like"/>
    <property type="match status" value="1"/>
</dbReference>
<dbReference type="RefSeq" id="WP_014026676.1">
    <property type="nucleotide sequence ID" value="NC_015931.1"/>
</dbReference>
<dbReference type="InterPro" id="IPR039018">
    <property type="entry name" value="VapC20-like"/>
</dbReference>
<gene>
    <name evidence="2" type="ordered locus">Pyrfu_1133</name>
</gene>
<evidence type="ECO:0000313" key="3">
    <source>
        <dbReference type="Proteomes" id="UP000001037"/>
    </source>
</evidence>
<dbReference type="KEGG" id="pfm:Pyrfu_1133"/>
<dbReference type="Pfam" id="PF01850">
    <property type="entry name" value="PIN"/>
    <property type="match status" value="1"/>
</dbReference>
<organism evidence="2 3">
    <name type="scientific">Pyrolobus fumarii (strain DSM 11204 / 1A)</name>
    <dbReference type="NCBI Taxonomy" id="694429"/>
    <lineage>
        <taxon>Archaea</taxon>
        <taxon>Thermoproteota</taxon>
        <taxon>Thermoprotei</taxon>
        <taxon>Desulfurococcales</taxon>
        <taxon>Pyrodictiaceae</taxon>
        <taxon>Pyrolobus</taxon>
    </lineage>
</organism>
<dbReference type="GeneID" id="11139611"/>
<keyword evidence="3" id="KW-1185">Reference proteome</keyword>
<evidence type="ECO:0000313" key="2">
    <source>
        <dbReference type="EMBL" id="AEM38999.1"/>
    </source>
</evidence>
<protein>
    <submittedName>
        <fullName evidence="2">PilT protein domain protein</fullName>
    </submittedName>
</protein>
<dbReference type="EMBL" id="CP002838">
    <property type="protein sequence ID" value="AEM38999.1"/>
    <property type="molecule type" value="Genomic_DNA"/>
</dbReference>
<dbReference type="GO" id="GO:0004521">
    <property type="term" value="F:RNA endonuclease activity"/>
    <property type="evidence" value="ECO:0007669"/>
    <property type="project" value="InterPro"/>
</dbReference>
<dbReference type="GO" id="GO:0016075">
    <property type="term" value="P:rRNA catabolic process"/>
    <property type="evidence" value="ECO:0007669"/>
    <property type="project" value="TreeGrafter"/>
</dbReference>
<dbReference type="InterPro" id="IPR002716">
    <property type="entry name" value="PIN_dom"/>
</dbReference>
<dbReference type="AlphaFoldDB" id="G0EFH5"/>
<accession>G0EFH5</accession>
<dbReference type="eggNOG" id="arCOG04502">
    <property type="taxonomic scope" value="Archaea"/>
</dbReference>
<dbReference type="InterPro" id="IPR029060">
    <property type="entry name" value="PIN-like_dom_sf"/>
</dbReference>
<dbReference type="OrthoDB" id="42032at2157"/>
<feature type="domain" description="PIN" evidence="1">
    <location>
        <begin position="3"/>
        <end position="120"/>
    </location>
</feature>
<dbReference type="InParanoid" id="G0EFH5"/>
<dbReference type="PANTHER" id="PTHR42188">
    <property type="entry name" value="23S RRNA-SPECIFIC ENDONUCLEASE VAPC20"/>
    <property type="match status" value="1"/>
</dbReference>
<sequence>MSILLDTGFIIASFNKRDRHHRWASRLMREVLEGRWGPPYTTDYIIDEVLSYAAARLPGDAGLKLGELLLEKRILHIIPVTLDIVLEAWRVYKSHYPGLSFTDSTSIVVAKTYGIDYIATVETSGLLPKLHPSLTPYHQQ</sequence>
<dbReference type="HOGENOM" id="CLU_136715_0_1_2"/>
<name>G0EFH5_PYRF1</name>